<dbReference type="PROSITE" id="PS51318">
    <property type="entry name" value="TAT"/>
    <property type="match status" value="1"/>
</dbReference>
<dbReference type="Proteomes" id="UP001165580">
    <property type="component" value="Unassembled WGS sequence"/>
</dbReference>
<protein>
    <submittedName>
        <fullName evidence="1">Uncharacterized protein</fullName>
    </submittedName>
</protein>
<reference evidence="1" key="1">
    <citation type="submission" date="2022-08" db="EMBL/GenBank/DDBJ databases">
        <authorList>
            <person name="Deng Y."/>
            <person name="Han X.-F."/>
            <person name="Zhang Y.-Q."/>
        </authorList>
    </citation>
    <scope>NUCLEOTIDE SEQUENCE</scope>
    <source>
        <strain evidence="1">CPCC 205716</strain>
    </source>
</reference>
<sequence length="183" mass="18434">MTVTPTHDSDATLLAETRGLTRRQVATAAAWAAPVIALAVATPLAAASEVFDSPTAFVSGGLAATGTSATQRTATYEGGALNYNSAGVPGLDSGEITITIYNNKTASWTVTTDVVTAYQTAGWVLVTSSPGSTVFIHAAISNGATISMPAITWSAPIGSSKPLLGIMVSSDNDDVSGLGVSLN</sequence>
<accession>A0ABT2GC14</accession>
<organism evidence="1 2">
    <name type="scientific">Herbiconiux gentiana</name>
    <dbReference type="NCBI Taxonomy" id="2970912"/>
    <lineage>
        <taxon>Bacteria</taxon>
        <taxon>Bacillati</taxon>
        <taxon>Actinomycetota</taxon>
        <taxon>Actinomycetes</taxon>
        <taxon>Micrococcales</taxon>
        <taxon>Microbacteriaceae</taxon>
        <taxon>Herbiconiux</taxon>
    </lineage>
</organism>
<proteinExistence type="predicted"/>
<comment type="caution">
    <text evidence="1">The sequence shown here is derived from an EMBL/GenBank/DDBJ whole genome shotgun (WGS) entry which is preliminary data.</text>
</comment>
<evidence type="ECO:0000313" key="2">
    <source>
        <dbReference type="Proteomes" id="UP001165580"/>
    </source>
</evidence>
<gene>
    <name evidence="1" type="ORF">NVV95_04115</name>
</gene>
<dbReference type="RefSeq" id="WP_259485282.1">
    <property type="nucleotide sequence ID" value="NZ_JANTEZ010000002.1"/>
</dbReference>
<dbReference type="EMBL" id="JANTEZ010000002">
    <property type="protein sequence ID" value="MCS5713735.1"/>
    <property type="molecule type" value="Genomic_DNA"/>
</dbReference>
<evidence type="ECO:0000313" key="1">
    <source>
        <dbReference type="EMBL" id="MCS5713735.1"/>
    </source>
</evidence>
<dbReference type="InterPro" id="IPR006311">
    <property type="entry name" value="TAT_signal"/>
</dbReference>
<name>A0ABT2GC14_9MICO</name>
<keyword evidence="2" id="KW-1185">Reference proteome</keyword>